<dbReference type="Proteomes" id="UP000253303">
    <property type="component" value="Unassembled WGS sequence"/>
</dbReference>
<name>A0A366M0U6_9ACTN</name>
<reference evidence="3 4" key="1">
    <citation type="submission" date="2018-06" db="EMBL/GenBank/DDBJ databases">
        <title>Sphaerisporangium craniellae sp. nov., isolated from a marine sponge in the South China Sea.</title>
        <authorList>
            <person name="Li L."/>
        </authorList>
    </citation>
    <scope>NUCLEOTIDE SEQUENCE [LARGE SCALE GENOMIC DNA]</scope>
    <source>
        <strain evidence="3 4">LHW63015</strain>
    </source>
</reference>
<sequence>MLRREHVVLAAAAVAGAALAGPVSAPTAAAGPAVLTKAYGEAAGTARNVAVIVPGADTTARSFDGGRRAWYSTPGGGARALLAGARALAPDGGLAAIAWLGYPSPRTISLDVLTDDAAEAGVAELRRTVAGVRAANPAARIVLMCHSYGSVLCAKAAPGLGVSDLVVYGSPGLGADSAAGLGLGGTRLWAGLGGADWVRNVPKFRLGPLGFGADPAAPGFGATVFATGQAAHSDYFKPGGLSLRNLTLIALGRTAEVTHD</sequence>
<gene>
    <name evidence="3" type="ORF">DP939_15040</name>
</gene>
<keyword evidence="4" id="KW-1185">Reference proteome</keyword>
<dbReference type="Gene3D" id="3.40.50.1820">
    <property type="entry name" value="alpha/beta hydrolase"/>
    <property type="match status" value="1"/>
</dbReference>
<dbReference type="SUPFAM" id="SSF53474">
    <property type="entry name" value="alpha/beta-Hydrolases"/>
    <property type="match status" value="1"/>
</dbReference>
<organism evidence="3 4">
    <name type="scientific">Spongiactinospora rosea</name>
    <dbReference type="NCBI Taxonomy" id="2248750"/>
    <lineage>
        <taxon>Bacteria</taxon>
        <taxon>Bacillati</taxon>
        <taxon>Actinomycetota</taxon>
        <taxon>Actinomycetes</taxon>
        <taxon>Streptosporangiales</taxon>
        <taxon>Streptosporangiaceae</taxon>
        <taxon>Spongiactinospora</taxon>
    </lineage>
</organism>
<protein>
    <recommendedName>
        <fullName evidence="2">DUF1023 domain-containing protein</fullName>
    </recommendedName>
</protein>
<dbReference type="AlphaFoldDB" id="A0A366M0U6"/>
<evidence type="ECO:0000259" key="2">
    <source>
        <dbReference type="Pfam" id="PF06259"/>
    </source>
</evidence>
<feature type="domain" description="DUF1023" evidence="2">
    <location>
        <begin position="36"/>
        <end position="204"/>
    </location>
</feature>
<dbReference type="EMBL" id="QMEY01000005">
    <property type="protein sequence ID" value="RBQ19249.1"/>
    <property type="molecule type" value="Genomic_DNA"/>
</dbReference>
<dbReference type="InterPro" id="IPR006311">
    <property type="entry name" value="TAT_signal"/>
</dbReference>
<comment type="caution">
    <text evidence="3">The sequence shown here is derived from an EMBL/GenBank/DDBJ whole genome shotgun (WGS) entry which is preliminary data.</text>
</comment>
<accession>A0A366M0U6</accession>
<feature type="chain" id="PRO_5039069059" description="DUF1023 domain-containing protein" evidence="1">
    <location>
        <begin position="21"/>
        <end position="260"/>
    </location>
</feature>
<dbReference type="Pfam" id="PF06259">
    <property type="entry name" value="Abhydrolase_8"/>
    <property type="match status" value="1"/>
</dbReference>
<dbReference type="PROSITE" id="PS51318">
    <property type="entry name" value="TAT"/>
    <property type="match status" value="1"/>
</dbReference>
<dbReference type="InterPro" id="IPR010427">
    <property type="entry name" value="DUF1023"/>
</dbReference>
<dbReference type="OrthoDB" id="5170249at2"/>
<evidence type="ECO:0000256" key="1">
    <source>
        <dbReference type="SAM" id="SignalP"/>
    </source>
</evidence>
<evidence type="ECO:0000313" key="3">
    <source>
        <dbReference type="EMBL" id="RBQ19249.1"/>
    </source>
</evidence>
<keyword evidence="1" id="KW-0732">Signal</keyword>
<dbReference type="RefSeq" id="WP_113981310.1">
    <property type="nucleotide sequence ID" value="NZ_QMEY01000005.1"/>
</dbReference>
<evidence type="ECO:0000313" key="4">
    <source>
        <dbReference type="Proteomes" id="UP000253303"/>
    </source>
</evidence>
<dbReference type="InterPro" id="IPR029058">
    <property type="entry name" value="AB_hydrolase_fold"/>
</dbReference>
<proteinExistence type="predicted"/>
<feature type="signal peptide" evidence="1">
    <location>
        <begin position="1"/>
        <end position="20"/>
    </location>
</feature>